<reference evidence="2" key="1">
    <citation type="submission" date="2022-06" db="EMBL/GenBank/DDBJ databases">
        <title>Solitalea sp. MAHUQ-68 isolated from rhizospheric soil.</title>
        <authorList>
            <person name="Huq M.A."/>
        </authorList>
    </citation>
    <scope>NUCLEOTIDE SEQUENCE</scope>
    <source>
        <strain evidence="2">MAHUQ-68</strain>
    </source>
</reference>
<comment type="caution">
    <text evidence="2">The sequence shown here is derived from an EMBL/GenBank/DDBJ whole genome shotgun (WGS) entry which is preliminary data.</text>
</comment>
<feature type="domain" description="TPM" evidence="1">
    <location>
        <begin position="3"/>
        <end position="117"/>
    </location>
</feature>
<dbReference type="EMBL" id="JAMWYS010000034">
    <property type="protein sequence ID" value="MCO4293259.1"/>
    <property type="molecule type" value="Genomic_DNA"/>
</dbReference>
<accession>A0A9X2JD57</accession>
<proteinExistence type="predicted"/>
<dbReference type="Gene3D" id="3.10.310.50">
    <property type="match status" value="1"/>
</dbReference>
<evidence type="ECO:0000313" key="3">
    <source>
        <dbReference type="Proteomes" id="UP001155182"/>
    </source>
</evidence>
<dbReference type="Proteomes" id="UP001155182">
    <property type="component" value="Unassembled WGS sequence"/>
</dbReference>
<protein>
    <submittedName>
        <fullName evidence="2">TPM domain-containing protein</fullName>
    </submittedName>
</protein>
<dbReference type="PANTHER" id="PTHR30373:SF8">
    <property type="entry name" value="BLL7265 PROTEIN"/>
    <property type="match status" value="1"/>
</dbReference>
<dbReference type="AlphaFoldDB" id="A0A9X2JD57"/>
<evidence type="ECO:0000313" key="2">
    <source>
        <dbReference type="EMBL" id="MCO4293259.1"/>
    </source>
</evidence>
<dbReference type="Pfam" id="PF04536">
    <property type="entry name" value="TPM_phosphatase"/>
    <property type="match status" value="1"/>
</dbReference>
<dbReference type="RefSeq" id="WP_252587773.1">
    <property type="nucleotide sequence ID" value="NZ_JAMWYS010000034.1"/>
</dbReference>
<evidence type="ECO:0000259" key="1">
    <source>
        <dbReference type="Pfam" id="PF04536"/>
    </source>
</evidence>
<dbReference type="InterPro" id="IPR007621">
    <property type="entry name" value="TPM_dom"/>
</dbReference>
<keyword evidence="3" id="KW-1185">Reference proteome</keyword>
<gene>
    <name evidence="2" type="ORF">NF867_10320</name>
</gene>
<sequence length="143" mass="16325">MPFLEEQNKKIVKEAIKKAEAITSGEIRVCVEKHCKEDVLDRAAYYFKQLEMHKTSQRNGVLIYLATEDRKFAIIGDVGINMKIDFGFWHETKEVMLAHFKQGLLIEGLVKGIEKAGNALGQFFPPISDNKNELSDDIYFGNE</sequence>
<name>A0A9X2JD57_9SPHI</name>
<dbReference type="PANTHER" id="PTHR30373">
    <property type="entry name" value="UPF0603 PROTEIN YGCG"/>
    <property type="match status" value="1"/>
</dbReference>
<organism evidence="2 3">
    <name type="scientific">Solitalea agri</name>
    <dbReference type="NCBI Taxonomy" id="2953739"/>
    <lineage>
        <taxon>Bacteria</taxon>
        <taxon>Pseudomonadati</taxon>
        <taxon>Bacteroidota</taxon>
        <taxon>Sphingobacteriia</taxon>
        <taxon>Sphingobacteriales</taxon>
        <taxon>Sphingobacteriaceae</taxon>
        <taxon>Solitalea</taxon>
    </lineage>
</organism>